<dbReference type="HOGENOM" id="CLU_986914_0_0_1"/>
<evidence type="ECO:0000313" key="1">
    <source>
        <dbReference type="EMBL" id="EMD88888.1"/>
    </source>
</evidence>
<organism evidence="1 2">
    <name type="scientific">Cochliobolus heterostrophus (strain C5 / ATCC 48332 / race O)</name>
    <name type="common">Southern corn leaf blight fungus</name>
    <name type="synonym">Bipolaris maydis</name>
    <dbReference type="NCBI Taxonomy" id="701091"/>
    <lineage>
        <taxon>Eukaryota</taxon>
        <taxon>Fungi</taxon>
        <taxon>Dikarya</taxon>
        <taxon>Ascomycota</taxon>
        <taxon>Pezizomycotina</taxon>
        <taxon>Dothideomycetes</taxon>
        <taxon>Pleosporomycetidae</taxon>
        <taxon>Pleosporales</taxon>
        <taxon>Pleosporineae</taxon>
        <taxon>Pleosporaceae</taxon>
        <taxon>Bipolaris</taxon>
    </lineage>
</organism>
<dbReference type="EMBL" id="KB445580">
    <property type="protein sequence ID" value="EMD88888.1"/>
    <property type="molecule type" value="Genomic_DNA"/>
</dbReference>
<dbReference type="AlphaFoldDB" id="M2ULR5"/>
<reference evidence="1 2" key="1">
    <citation type="journal article" date="2012" name="PLoS Pathog.">
        <title>Diverse lifestyles and strategies of plant pathogenesis encoded in the genomes of eighteen Dothideomycetes fungi.</title>
        <authorList>
            <person name="Ohm R.A."/>
            <person name="Feau N."/>
            <person name="Henrissat B."/>
            <person name="Schoch C.L."/>
            <person name="Horwitz B.A."/>
            <person name="Barry K.W."/>
            <person name="Condon B.J."/>
            <person name="Copeland A.C."/>
            <person name="Dhillon B."/>
            <person name="Glaser F."/>
            <person name="Hesse C.N."/>
            <person name="Kosti I."/>
            <person name="LaButti K."/>
            <person name="Lindquist E.A."/>
            <person name="Lucas S."/>
            <person name="Salamov A.A."/>
            <person name="Bradshaw R.E."/>
            <person name="Ciuffetti L."/>
            <person name="Hamelin R.C."/>
            <person name="Kema G.H.J."/>
            <person name="Lawrence C."/>
            <person name="Scott J.A."/>
            <person name="Spatafora J.W."/>
            <person name="Turgeon B.G."/>
            <person name="de Wit P.J.G.M."/>
            <person name="Zhong S."/>
            <person name="Goodwin S.B."/>
            <person name="Grigoriev I.V."/>
        </authorList>
    </citation>
    <scope>NUCLEOTIDE SEQUENCE [LARGE SCALE GENOMIC DNA]</scope>
    <source>
        <strain evidence="2">C5 / ATCC 48332 / race O</strain>
    </source>
</reference>
<proteinExistence type="predicted"/>
<dbReference type="OrthoDB" id="3801260at2759"/>
<gene>
    <name evidence="1" type="ORF">COCHEDRAFT_1109129</name>
</gene>
<name>M2ULR5_COCH5</name>
<sequence>MDPTRQETLQSIRQNWTIPPTDPHFIPPSLLAGLAPSHLSPTLLGAIHRLSTLTLGQRERAYNLLNTYFQARMRERGGNAGVAGQHDGGVLEVGDVEKACGSARKMSCVGVALQDNSSNGVWGVESGGGGGGGCTHVRAWDQRSTTRDSVEDGGEAQASLMQKRRVELAPIVTAQSGVSGLTMASGEGEMAVLSSFTPLFRRLQDELAGGGARESASVCLDGWERGDGQQRGVEVSEGETDVSAVQRAMHEFNVRRLEMQGKKMQYEDAVWRFEEARWRMESVREGMK</sequence>
<protein>
    <submittedName>
        <fullName evidence="1">Uncharacterized protein</fullName>
    </submittedName>
</protein>
<reference evidence="2" key="2">
    <citation type="journal article" date="2013" name="PLoS Genet.">
        <title>Comparative genome structure, secondary metabolite, and effector coding capacity across Cochliobolus pathogens.</title>
        <authorList>
            <person name="Condon B.J."/>
            <person name="Leng Y."/>
            <person name="Wu D."/>
            <person name="Bushley K.E."/>
            <person name="Ohm R.A."/>
            <person name="Otillar R."/>
            <person name="Martin J."/>
            <person name="Schackwitz W."/>
            <person name="Grimwood J."/>
            <person name="MohdZainudin N."/>
            <person name="Xue C."/>
            <person name="Wang R."/>
            <person name="Manning V.A."/>
            <person name="Dhillon B."/>
            <person name="Tu Z.J."/>
            <person name="Steffenson B.J."/>
            <person name="Salamov A."/>
            <person name="Sun H."/>
            <person name="Lowry S."/>
            <person name="LaButti K."/>
            <person name="Han J."/>
            <person name="Copeland A."/>
            <person name="Lindquist E."/>
            <person name="Barry K."/>
            <person name="Schmutz J."/>
            <person name="Baker S.E."/>
            <person name="Ciuffetti L.M."/>
            <person name="Grigoriev I.V."/>
            <person name="Zhong S."/>
            <person name="Turgeon B.G."/>
        </authorList>
    </citation>
    <scope>NUCLEOTIDE SEQUENCE [LARGE SCALE GENOMIC DNA]</scope>
    <source>
        <strain evidence="2">C5 / ATCC 48332 / race O</strain>
    </source>
</reference>
<evidence type="ECO:0000313" key="2">
    <source>
        <dbReference type="Proteomes" id="UP000016936"/>
    </source>
</evidence>
<dbReference type="Proteomes" id="UP000016936">
    <property type="component" value="Unassembled WGS sequence"/>
</dbReference>
<dbReference type="OMA" id="AVWRFEE"/>
<accession>M2ULR5</accession>
<keyword evidence="2" id="KW-1185">Reference proteome</keyword>